<evidence type="ECO:0000313" key="1">
    <source>
        <dbReference type="EMBL" id="KAH7973654.1"/>
    </source>
</evidence>
<comment type="caution">
    <text evidence="1">The sequence shown here is derived from an EMBL/GenBank/DDBJ whole genome shotgun (WGS) entry which is preliminary data.</text>
</comment>
<dbReference type="EMBL" id="CM023479">
    <property type="protein sequence ID" value="KAH7973654.1"/>
    <property type="molecule type" value="Genomic_DNA"/>
</dbReference>
<proteinExistence type="predicted"/>
<keyword evidence="2" id="KW-1185">Reference proteome</keyword>
<evidence type="ECO:0000313" key="2">
    <source>
        <dbReference type="Proteomes" id="UP000821865"/>
    </source>
</evidence>
<sequence>MTGTHMRVIGRSTGGVAMETEQHSNLGLFCETAGTYGRIVQRNIFGHSSDSQLHDILYPDCAGKVSSKENQSTAERNLESVTAEVGIGTPTGISSCPSSKLMMLSGSRAEHGRPELLMQEPSSSEASPESPCPCGRSFEDDTYESEGKGLNQSCGDNPGLLLSEPTCDEAHGAEDGGGDASVLAADKESSLPTTANESFPVGLKMAEPLASSRLAFFLPDSTFGDWTLDGGLCRLPLEIAMKRSLLPPLTAHRSAACDSGELLMDEEDAERVAASAGTQAGSDGENAGASSEVESSVQEQSLAVETTVVDEASCGAGDGTQANAAESDKSDAGDATQADTAGFDKSGASQDNGGDAASTQAVKCSSANMDVGVPAIKRRLEDTVDPVREQRQRQQAKEGNYVTGKKKCVANTRRSSSLQRDDKAKL</sequence>
<gene>
    <name evidence="1" type="ORF">HPB49_003571</name>
</gene>
<dbReference type="Proteomes" id="UP000821865">
    <property type="component" value="Chromosome 10"/>
</dbReference>
<accession>A0ACB8DMQ4</accession>
<name>A0ACB8DMQ4_DERSI</name>
<organism evidence="1 2">
    <name type="scientific">Dermacentor silvarum</name>
    <name type="common">Tick</name>
    <dbReference type="NCBI Taxonomy" id="543639"/>
    <lineage>
        <taxon>Eukaryota</taxon>
        <taxon>Metazoa</taxon>
        <taxon>Ecdysozoa</taxon>
        <taxon>Arthropoda</taxon>
        <taxon>Chelicerata</taxon>
        <taxon>Arachnida</taxon>
        <taxon>Acari</taxon>
        <taxon>Parasitiformes</taxon>
        <taxon>Ixodida</taxon>
        <taxon>Ixodoidea</taxon>
        <taxon>Ixodidae</taxon>
        <taxon>Rhipicephalinae</taxon>
        <taxon>Dermacentor</taxon>
    </lineage>
</organism>
<reference evidence="1" key="1">
    <citation type="submission" date="2020-05" db="EMBL/GenBank/DDBJ databases">
        <title>Large-scale comparative analyses of tick genomes elucidate their genetic diversity and vector capacities.</title>
        <authorList>
            <person name="Jia N."/>
            <person name="Wang J."/>
            <person name="Shi W."/>
            <person name="Du L."/>
            <person name="Sun Y."/>
            <person name="Zhan W."/>
            <person name="Jiang J."/>
            <person name="Wang Q."/>
            <person name="Zhang B."/>
            <person name="Ji P."/>
            <person name="Sakyi L.B."/>
            <person name="Cui X."/>
            <person name="Yuan T."/>
            <person name="Jiang B."/>
            <person name="Yang W."/>
            <person name="Lam T.T.-Y."/>
            <person name="Chang Q."/>
            <person name="Ding S."/>
            <person name="Wang X."/>
            <person name="Zhu J."/>
            <person name="Ruan X."/>
            <person name="Zhao L."/>
            <person name="Wei J."/>
            <person name="Que T."/>
            <person name="Du C."/>
            <person name="Cheng J."/>
            <person name="Dai P."/>
            <person name="Han X."/>
            <person name="Huang E."/>
            <person name="Gao Y."/>
            <person name="Liu J."/>
            <person name="Shao H."/>
            <person name="Ye R."/>
            <person name="Li L."/>
            <person name="Wei W."/>
            <person name="Wang X."/>
            <person name="Wang C."/>
            <person name="Yang T."/>
            <person name="Huo Q."/>
            <person name="Li W."/>
            <person name="Guo W."/>
            <person name="Chen H."/>
            <person name="Zhou L."/>
            <person name="Ni X."/>
            <person name="Tian J."/>
            <person name="Zhou Y."/>
            <person name="Sheng Y."/>
            <person name="Liu T."/>
            <person name="Pan Y."/>
            <person name="Xia L."/>
            <person name="Li J."/>
            <person name="Zhao F."/>
            <person name="Cao W."/>
        </authorList>
    </citation>
    <scope>NUCLEOTIDE SEQUENCE</scope>
    <source>
        <strain evidence="1">Dsil-2018</strain>
    </source>
</reference>
<protein>
    <submittedName>
        <fullName evidence="1">Uncharacterized protein</fullName>
    </submittedName>
</protein>